<sequence length="478" mass="51812">MSFLRPTVSSRRRAVNGGKDEQHLHGGAFSTAGAAQSLASQSISHNAGTADYSHVSSRVDTGLRSRVRTSSLTRRPASTAVSRSPSLREFSDKCDSVIQRAQEVLERTREQELKVAKALEERQSKSPARQATPPPQRELTPQRMLATVQAGLASHTSSPAMLNALYTTPVPLPRGSSTLTTTSPSLPPLPAPPPTPAGFSHSPPPTQPDTDKSLSDTVGRLSPPSIFQRLRQSWQRGSGQTWEAHATSPMPSSPDGALHAGTARVSPRKSVRFASPDKLETVTPTKVVVLWSDDDEEDEETSEDEEEEEPLPTKKMRAESSGCSRTPHRGSVVVPPAPPPSAVKSGIRSRSESSNSLPSSRSPPPSHSTASPPPSYREGTRSPSSTRATSPRHRSGSSDRGRSGRSSTSSSRPPMDHDEVKEYVMHHTIRRSLSRISRANMEDYLRVEGVALPKEGHLLKRHLLAHIRALIKQEMAPH</sequence>
<dbReference type="Proteomes" id="UP000419144">
    <property type="component" value="Unassembled WGS sequence"/>
</dbReference>
<feature type="compositionally biased region" description="Pro residues" evidence="1">
    <location>
        <begin position="185"/>
        <end position="207"/>
    </location>
</feature>
<feature type="region of interest" description="Disordered" evidence="1">
    <location>
        <begin position="173"/>
        <end position="419"/>
    </location>
</feature>
<reference evidence="2" key="1">
    <citation type="submission" date="2019-11" db="EMBL/GenBank/DDBJ databases">
        <title>Leishmania tarentolae CDS.</title>
        <authorList>
            <person name="Goto Y."/>
            <person name="Yamagishi J."/>
        </authorList>
    </citation>
    <scope>NUCLEOTIDE SEQUENCE [LARGE SCALE GENOMIC DNA]</scope>
    <source>
        <strain evidence="2">Parrot Tar II</strain>
    </source>
</reference>
<comment type="caution">
    <text evidence="2">The sequence shown here is derived from an EMBL/GenBank/DDBJ whole genome shotgun (WGS) entry which is preliminary data.</text>
</comment>
<organism evidence="2 3">
    <name type="scientific">Leishmania tarentolae</name>
    <name type="common">Sauroleishmania tarentolae</name>
    <dbReference type="NCBI Taxonomy" id="5689"/>
    <lineage>
        <taxon>Eukaryota</taxon>
        <taxon>Discoba</taxon>
        <taxon>Euglenozoa</taxon>
        <taxon>Kinetoplastea</taxon>
        <taxon>Metakinetoplastina</taxon>
        <taxon>Trypanosomatida</taxon>
        <taxon>Trypanosomatidae</taxon>
        <taxon>Leishmaniinae</taxon>
        <taxon>Leishmania</taxon>
        <taxon>lizard Leishmania</taxon>
    </lineage>
</organism>
<feature type="region of interest" description="Disordered" evidence="1">
    <location>
        <begin position="47"/>
        <end position="90"/>
    </location>
</feature>
<keyword evidence="3" id="KW-1185">Reference proteome</keyword>
<proteinExistence type="predicted"/>
<dbReference type="OrthoDB" id="267353at2759"/>
<dbReference type="AlphaFoldDB" id="A0A640KNJ4"/>
<feature type="compositionally biased region" description="Low complexity" evidence="1">
    <location>
        <begin position="404"/>
        <end position="413"/>
    </location>
</feature>
<feature type="compositionally biased region" description="Low complexity" evidence="1">
    <location>
        <begin position="342"/>
        <end position="360"/>
    </location>
</feature>
<evidence type="ECO:0000313" key="2">
    <source>
        <dbReference type="EMBL" id="GET90635.1"/>
    </source>
</evidence>
<accession>A0A640KNJ4</accession>
<feature type="compositionally biased region" description="Polar residues" evidence="1">
    <location>
        <begin position="230"/>
        <end position="241"/>
    </location>
</feature>
<gene>
    <name evidence="2" type="ORF">LtaPh_3005700</name>
</gene>
<protein>
    <submittedName>
        <fullName evidence="2">Uncharacterized protein</fullName>
    </submittedName>
</protein>
<feature type="compositionally biased region" description="Low complexity" evidence="1">
    <location>
        <begin position="173"/>
        <end position="184"/>
    </location>
</feature>
<feature type="region of interest" description="Disordered" evidence="1">
    <location>
        <begin position="118"/>
        <end position="142"/>
    </location>
</feature>
<evidence type="ECO:0000256" key="1">
    <source>
        <dbReference type="SAM" id="MobiDB-lite"/>
    </source>
</evidence>
<dbReference type="EMBL" id="BLBS01000042">
    <property type="protein sequence ID" value="GET90635.1"/>
    <property type="molecule type" value="Genomic_DNA"/>
</dbReference>
<evidence type="ECO:0000313" key="3">
    <source>
        <dbReference type="Proteomes" id="UP000419144"/>
    </source>
</evidence>
<feature type="compositionally biased region" description="Pro residues" evidence="1">
    <location>
        <begin position="361"/>
        <end position="375"/>
    </location>
</feature>
<name>A0A640KNJ4_LEITA</name>
<feature type="compositionally biased region" description="Acidic residues" evidence="1">
    <location>
        <begin position="292"/>
        <end position="310"/>
    </location>
</feature>
<feature type="region of interest" description="Disordered" evidence="1">
    <location>
        <begin position="1"/>
        <end position="28"/>
    </location>
</feature>
<dbReference type="VEuPathDB" id="TriTrypDB:LtaPh_3005700"/>